<dbReference type="GeneTree" id="ENSGT00390000011725"/>
<reference evidence="1" key="2">
    <citation type="submission" date="2025-08" db="UniProtKB">
        <authorList>
            <consortium name="Ensembl"/>
        </authorList>
    </citation>
    <scope>IDENTIFICATION</scope>
</reference>
<evidence type="ECO:0000313" key="1">
    <source>
        <dbReference type="Ensembl" id="ENSPNAP00000033963.1"/>
    </source>
</evidence>
<dbReference type="Ensembl" id="ENSPNAT00000025407.2">
    <property type="protein sequence ID" value="ENSPNAP00000033963.1"/>
    <property type="gene ID" value="ENSPNAG00000022938.2"/>
</dbReference>
<dbReference type="AlphaFoldDB" id="A0A3B4EE18"/>
<protein>
    <submittedName>
        <fullName evidence="1">Uncharacterized protein</fullName>
    </submittedName>
</protein>
<keyword evidence="2" id="KW-1185">Reference proteome</keyword>
<reference evidence="1 2" key="1">
    <citation type="submission" date="2020-10" db="EMBL/GenBank/DDBJ databases">
        <title>Pygocentrus nattereri (red-bellied piranha) genome, fPygNat1, primary haplotype.</title>
        <authorList>
            <person name="Myers G."/>
            <person name="Meyer A."/>
            <person name="Karagic N."/>
            <person name="Pippel M."/>
            <person name="Winkler S."/>
            <person name="Tracey A."/>
            <person name="Wood J."/>
            <person name="Formenti G."/>
            <person name="Howe K."/>
            <person name="Fedrigo O."/>
            <person name="Jarvis E.D."/>
        </authorList>
    </citation>
    <scope>NUCLEOTIDE SEQUENCE [LARGE SCALE GENOMIC DNA]</scope>
</reference>
<proteinExistence type="predicted"/>
<name>A0A3B4EE18_PYGNA</name>
<sequence length="173" mass="19566">QARNTFPSFQILVVARLTFSQSGTRWSCGPVLLLFPRFLQQSAVNELRLVFRSPFTYPENRFACEDARRWLKSSEPVAPGGGWGTFPEASRRFPSDMAEYSQTGILTALLLFTVVTVRDIYLGRSAVDQTEQQKQAAEGMGSDGFLNPDIHTQRQTKPKFYTGPVLRFQYCIS</sequence>
<accession>A0A3B4EE18</accession>
<evidence type="ECO:0000313" key="2">
    <source>
        <dbReference type="Proteomes" id="UP001501920"/>
    </source>
</evidence>
<reference evidence="1" key="3">
    <citation type="submission" date="2025-09" db="UniProtKB">
        <authorList>
            <consortium name="Ensembl"/>
        </authorList>
    </citation>
    <scope>IDENTIFICATION</scope>
</reference>
<dbReference type="Proteomes" id="UP001501920">
    <property type="component" value="Chromosome 8"/>
</dbReference>
<organism evidence="1 2">
    <name type="scientific">Pygocentrus nattereri</name>
    <name type="common">Red-bellied piranha</name>
    <dbReference type="NCBI Taxonomy" id="42514"/>
    <lineage>
        <taxon>Eukaryota</taxon>
        <taxon>Metazoa</taxon>
        <taxon>Chordata</taxon>
        <taxon>Craniata</taxon>
        <taxon>Vertebrata</taxon>
        <taxon>Euteleostomi</taxon>
        <taxon>Actinopterygii</taxon>
        <taxon>Neopterygii</taxon>
        <taxon>Teleostei</taxon>
        <taxon>Ostariophysi</taxon>
        <taxon>Characiformes</taxon>
        <taxon>Characoidei</taxon>
        <taxon>Pygocentrus</taxon>
    </lineage>
</organism>
<dbReference type="STRING" id="42514.ENSPNAP00000033963"/>